<dbReference type="InterPro" id="IPR013556">
    <property type="entry name" value="Flag_M-ring_C"/>
</dbReference>
<feature type="domain" description="Flagellar M-ring C-terminal" evidence="13">
    <location>
        <begin position="233"/>
        <end position="389"/>
    </location>
</feature>
<keyword evidence="14" id="KW-0282">Flagellum</keyword>
<dbReference type="GO" id="GO:0009431">
    <property type="term" value="C:bacterial-type flagellum basal body, MS ring"/>
    <property type="evidence" value="ECO:0007669"/>
    <property type="project" value="InterPro"/>
</dbReference>
<evidence type="ECO:0000256" key="3">
    <source>
        <dbReference type="ARBA" id="ARBA00007971"/>
    </source>
</evidence>
<feature type="compositionally biased region" description="Polar residues" evidence="10">
    <location>
        <begin position="299"/>
        <end position="310"/>
    </location>
</feature>
<dbReference type="PANTHER" id="PTHR30046">
    <property type="entry name" value="FLAGELLAR M-RING PROTEIN"/>
    <property type="match status" value="1"/>
</dbReference>
<feature type="compositionally biased region" description="Polar residues" evidence="10">
    <location>
        <begin position="269"/>
        <end position="282"/>
    </location>
</feature>
<reference evidence="14 15" key="1">
    <citation type="submission" date="2018-11" db="EMBL/GenBank/DDBJ databases">
        <title>Gemmobacter sp. nov., YIM 102744-1 draft genome.</title>
        <authorList>
            <person name="Li G."/>
            <person name="Jiang Y."/>
        </authorList>
    </citation>
    <scope>NUCLEOTIDE SEQUENCE [LARGE SCALE GENOMIC DNA]</scope>
    <source>
        <strain evidence="14 15">YIM 102744-1</strain>
    </source>
</reference>
<gene>
    <name evidence="14" type="primary">fliF</name>
    <name evidence="14" type="ORF">EG244_11040</name>
</gene>
<evidence type="ECO:0000256" key="9">
    <source>
        <dbReference type="PIRNR" id="PIRNR004862"/>
    </source>
</evidence>
<feature type="transmembrane region" description="Helical" evidence="11">
    <location>
        <begin position="409"/>
        <end position="430"/>
    </location>
</feature>
<dbReference type="InterPro" id="IPR006182">
    <property type="entry name" value="FliF_N_dom"/>
</dbReference>
<dbReference type="Proteomes" id="UP000282125">
    <property type="component" value="Unassembled WGS sequence"/>
</dbReference>
<dbReference type="EMBL" id="RRAZ01000014">
    <property type="protein sequence ID" value="RRH74280.1"/>
    <property type="molecule type" value="Genomic_DNA"/>
</dbReference>
<evidence type="ECO:0000256" key="7">
    <source>
        <dbReference type="ARBA" id="ARBA00023136"/>
    </source>
</evidence>
<feature type="domain" description="Flagellar M-ring N-terminal" evidence="12">
    <location>
        <begin position="39"/>
        <end position="209"/>
    </location>
</feature>
<name>A0A3P3DJ40_9RHOB</name>
<comment type="caution">
    <text evidence="14">The sequence shown here is derived from an EMBL/GenBank/DDBJ whole genome shotgun (WGS) entry which is preliminary data.</text>
</comment>
<keyword evidence="5 11" id="KW-0812">Transmembrane</keyword>
<keyword evidence="15" id="KW-1185">Reference proteome</keyword>
<comment type="function">
    <text evidence="9">The M ring may be actively involved in energy transduction.</text>
</comment>
<evidence type="ECO:0000256" key="10">
    <source>
        <dbReference type="SAM" id="MobiDB-lite"/>
    </source>
</evidence>
<accession>A0A3P3DJ40</accession>
<dbReference type="PIRSF" id="PIRSF004862">
    <property type="entry name" value="FliF"/>
    <property type="match status" value="1"/>
</dbReference>
<comment type="subcellular location">
    <subcellularLocation>
        <location evidence="1 9">Bacterial flagellum basal body</location>
    </subcellularLocation>
    <subcellularLocation>
        <location evidence="2">Cell membrane</location>
        <topology evidence="2">Multi-pass membrane protein</topology>
    </subcellularLocation>
</comment>
<proteinExistence type="inferred from homology"/>
<evidence type="ECO:0000256" key="2">
    <source>
        <dbReference type="ARBA" id="ARBA00004651"/>
    </source>
</evidence>
<feature type="region of interest" description="Disordered" evidence="10">
    <location>
        <begin position="259"/>
        <end position="319"/>
    </location>
</feature>
<keyword evidence="14" id="KW-0966">Cell projection</keyword>
<keyword evidence="14" id="KW-0969">Cilium</keyword>
<dbReference type="InterPro" id="IPR045851">
    <property type="entry name" value="AMP-bd_C_sf"/>
</dbReference>
<dbReference type="Pfam" id="PF08345">
    <property type="entry name" value="YscJ_FliF_C"/>
    <property type="match status" value="1"/>
</dbReference>
<comment type="similarity">
    <text evidence="3 9">Belongs to the FliF family.</text>
</comment>
<dbReference type="InterPro" id="IPR000067">
    <property type="entry name" value="FlgMring_FliF"/>
</dbReference>
<dbReference type="GO" id="GO:0005886">
    <property type="term" value="C:plasma membrane"/>
    <property type="evidence" value="ECO:0007669"/>
    <property type="project" value="UniProtKB-SubCell"/>
</dbReference>
<dbReference type="GO" id="GO:0003774">
    <property type="term" value="F:cytoskeletal motor activity"/>
    <property type="evidence" value="ECO:0007669"/>
    <property type="project" value="InterPro"/>
</dbReference>
<keyword evidence="6 11" id="KW-1133">Transmembrane helix</keyword>
<dbReference type="NCBIfam" id="TIGR00206">
    <property type="entry name" value="fliF"/>
    <property type="match status" value="1"/>
</dbReference>
<organism evidence="14 15">
    <name type="scientific">Falsigemmobacter faecalis</name>
    <dbReference type="NCBI Taxonomy" id="2488730"/>
    <lineage>
        <taxon>Bacteria</taxon>
        <taxon>Pseudomonadati</taxon>
        <taxon>Pseudomonadota</taxon>
        <taxon>Alphaproteobacteria</taxon>
        <taxon>Rhodobacterales</taxon>
        <taxon>Paracoccaceae</taxon>
        <taxon>Falsigemmobacter</taxon>
    </lineage>
</organism>
<evidence type="ECO:0000256" key="8">
    <source>
        <dbReference type="ARBA" id="ARBA00023143"/>
    </source>
</evidence>
<protein>
    <recommendedName>
        <fullName evidence="9">Flagellar M-ring protein</fullName>
    </recommendedName>
</protein>
<dbReference type="PRINTS" id="PR01009">
    <property type="entry name" value="FLGMRINGFLIF"/>
</dbReference>
<sequence>MQKGLAIWTDLGARRQALSILAVAALLATLFALARLAMTPAMTLLYAGLEPAAAGEVIRALEQRGVSYEVRGESIWVDERTRDELRLSLAGDGLPATGGGGYELLDHLSGFGTTAQMFDAAWLRAKEGELARTIAASPQIRSARVHLAIPATRPFRRDLQPSASVTVTTVAGGLAPPHAQALRHLVASAVAGLEPAQVAVIDSAGGLIEQAGTGPLRAETRAEEIRRSVERLLAARVGQGRALVEVAIELLTDQESVKERRIEPDSRVAISTDSESRNSQASGAAPGVTVASNLPEGDAQSSDGPRSQEAQSRERVNYEVSETAREVVRGPGGVRRQTVAVLVDGLRAADGTWSARSGEELADLRDLVASAVGYDEARGDVITLKSLEFEPLPAGEPGVLPGLLGSLDLMTLIQMAIIAVVALALGLFVIRPLLKTPRSGAEALALPATMPPALTGELDEDDTLSGAGSALLRVGHDPGTSHAAPADPVDRLRLLIAERQAESVEILRSWMDEKEETH</sequence>
<keyword evidence="4" id="KW-1003">Cell membrane</keyword>
<dbReference type="Pfam" id="PF01514">
    <property type="entry name" value="YscJ_FliF"/>
    <property type="match status" value="1"/>
</dbReference>
<evidence type="ECO:0000313" key="15">
    <source>
        <dbReference type="Proteomes" id="UP000282125"/>
    </source>
</evidence>
<dbReference type="Gene3D" id="3.30.300.30">
    <property type="match status" value="1"/>
</dbReference>
<dbReference type="RefSeq" id="WP_124965051.1">
    <property type="nucleotide sequence ID" value="NZ_RRAZ01000014.1"/>
</dbReference>
<dbReference type="AlphaFoldDB" id="A0A3P3DJ40"/>
<keyword evidence="7 11" id="KW-0472">Membrane</keyword>
<dbReference type="GO" id="GO:0071973">
    <property type="term" value="P:bacterial-type flagellum-dependent cell motility"/>
    <property type="evidence" value="ECO:0007669"/>
    <property type="project" value="InterPro"/>
</dbReference>
<evidence type="ECO:0000256" key="11">
    <source>
        <dbReference type="SAM" id="Phobius"/>
    </source>
</evidence>
<evidence type="ECO:0000256" key="1">
    <source>
        <dbReference type="ARBA" id="ARBA00004117"/>
    </source>
</evidence>
<dbReference type="PANTHER" id="PTHR30046:SF0">
    <property type="entry name" value="FLAGELLAR M-RING PROTEIN"/>
    <property type="match status" value="1"/>
</dbReference>
<keyword evidence="8 9" id="KW-0975">Bacterial flagellum</keyword>
<evidence type="ECO:0000256" key="4">
    <source>
        <dbReference type="ARBA" id="ARBA00022475"/>
    </source>
</evidence>
<evidence type="ECO:0000256" key="6">
    <source>
        <dbReference type="ARBA" id="ARBA00022989"/>
    </source>
</evidence>
<evidence type="ECO:0000259" key="13">
    <source>
        <dbReference type="Pfam" id="PF08345"/>
    </source>
</evidence>
<dbReference type="OrthoDB" id="9807026at2"/>
<evidence type="ECO:0000259" key="12">
    <source>
        <dbReference type="Pfam" id="PF01514"/>
    </source>
</evidence>
<evidence type="ECO:0000256" key="5">
    <source>
        <dbReference type="ARBA" id="ARBA00022692"/>
    </source>
</evidence>
<dbReference type="InterPro" id="IPR043427">
    <property type="entry name" value="YscJ/FliF"/>
</dbReference>
<evidence type="ECO:0000313" key="14">
    <source>
        <dbReference type="EMBL" id="RRH74280.1"/>
    </source>
</evidence>